<dbReference type="AlphaFoldDB" id="A0A640UXK4"/>
<feature type="region of interest" description="Disordered" evidence="1">
    <location>
        <begin position="21"/>
        <end position="53"/>
    </location>
</feature>
<feature type="compositionally biased region" description="Basic and acidic residues" evidence="1">
    <location>
        <begin position="37"/>
        <end position="46"/>
    </location>
</feature>
<dbReference type="Proteomes" id="UP000431826">
    <property type="component" value="Unassembled WGS sequence"/>
</dbReference>
<gene>
    <name evidence="2" type="ORF">Stube_55510</name>
</gene>
<accession>A0A640UXK4</accession>
<keyword evidence="3" id="KW-1185">Reference proteome</keyword>
<reference evidence="2 3" key="1">
    <citation type="submission" date="2019-12" db="EMBL/GenBank/DDBJ databases">
        <title>Whole genome shotgun sequence of Streptomyces tubercidicus NBRC 13090.</title>
        <authorList>
            <person name="Ichikawa N."/>
            <person name="Kimura A."/>
            <person name="Kitahashi Y."/>
            <person name="Komaki H."/>
            <person name="Tamura T."/>
        </authorList>
    </citation>
    <scope>NUCLEOTIDE SEQUENCE [LARGE SCALE GENOMIC DNA]</scope>
    <source>
        <strain evidence="2 3">NBRC 13090</strain>
    </source>
</reference>
<evidence type="ECO:0000256" key="1">
    <source>
        <dbReference type="SAM" id="MobiDB-lite"/>
    </source>
</evidence>
<evidence type="ECO:0000313" key="2">
    <source>
        <dbReference type="EMBL" id="GFE40878.1"/>
    </source>
</evidence>
<name>A0A640UXK4_9ACTN</name>
<evidence type="ECO:0000313" key="3">
    <source>
        <dbReference type="Proteomes" id="UP000431826"/>
    </source>
</evidence>
<protein>
    <submittedName>
        <fullName evidence="2">Uncharacterized protein</fullName>
    </submittedName>
</protein>
<dbReference type="EMBL" id="BLIR01000003">
    <property type="protein sequence ID" value="GFE40878.1"/>
    <property type="molecule type" value="Genomic_DNA"/>
</dbReference>
<feature type="region of interest" description="Disordered" evidence="1">
    <location>
        <begin position="87"/>
        <end position="111"/>
    </location>
</feature>
<organism evidence="2 3">
    <name type="scientific">Streptomyces tubercidicus</name>
    <dbReference type="NCBI Taxonomy" id="47759"/>
    <lineage>
        <taxon>Bacteria</taxon>
        <taxon>Bacillati</taxon>
        <taxon>Actinomycetota</taxon>
        <taxon>Actinomycetes</taxon>
        <taxon>Kitasatosporales</taxon>
        <taxon>Streptomycetaceae</taxon>
        <taxon>Streptomyces</taxon>
    </lineage>
</organism>
<sequence length="111" mass="11905">MLCHLLSGGAVDRFTASDVESCDEGLDNSVGAGARGSVDRQEGDEPREVEELDHPIVTEVQQTTPGQHLKGLHDECHLQPINARHQVRSAVDKPAEVPAGENRGPDQCEGT</sequence>
<proteinExistence type="predicted"/>
<comment type="caution">
    <text evidence="2">The sequence shown here is derived from an EMBL/GenBank/DDBJ whole genome shotgun (WGS) entry which is preliminary data.</text>
</comment>